<proteinExistence type="predicted"/>
<dbReference type="AlphaFoldDB" id="A0AAJ4XEK6"/>
<dbReference type="Proteomes" id="UP000215355">
    <property type="component" value="Chromosome 1"/>
</dbReference>
<dbReference type="KEGG" id="smiz:4412673_03781"/>
<dbReference type="EMBL" id="LT906468">
    <property type="protein sequence ID" value="SNV62230.1"/>
    <property type="molecule type" value="Genomic_DNA"/>
</dbReference>
<evidence type="ECO:0000313" key="1">
    <source>
        <dbReference type="EMBL" id="SNV62230.1"/>
    </source>
</evidence>
<dbReference type="RefSeq" id="WP_139185493.1">
    <property type="nucleotide sequence ID" value="NZ_FNGK01000004.1"/>
</dbReference>
<sequence>MRALYYNFYKEKDRGATEAEIKMTCESIAGQNLDEIFSYIQNLDDLDHQKYLSMAGIQYQKTNNADGKSSVKLSIRPKLSTTEEDLE</sequence>
<organism evidence="1 2">
    <name type="scientific">Sphingobacterium mizutaii</name>
    <dbReference type="NCBI Taxonomy" id="1010"/>
    <lineage>
        <taxon>Bacteria</taxon>
        <taxon>Pseudomonadati</taxon>
        <taxon>Bacteroidota</taxon>
        <taxon>Sphingobacteriia</taxon>
        <taxon>Sphingobacteriales</taxon>
        <taxon>Sphingobacteriaceae</taxon>
        <taxon>Sphingobacterium</taxon>
    </lineage>
</organism>
<gene>
    <name evidence="1" type="ORF">SAMEA4412673_03781</name>
</gene>
<reference evidence="1 2" key="1">
    <citation type="submission" date="2017-06" db="EMBL/GenBank/DDBJ databases">
        <authorList>
            <consortium name="Pathogen Informatics"/>
        </authorList>
    </citation>
    <scope>NUCLEOTIDE SEQUENCE [LARGE SCALE GENOMIC DNA]</scope>
    <source>
        <strain evidence="1 2">NCTC12149</strain>
    </source>
</reference>
<name>A0AAJ4XEK6_9SPHI</name>
<evidence type="ECO:0000313" key="2">
    <source>
        <dbReference type="Proteomes" id="UP000215355"/>
    </source>
</evidence>
<protein>
    <submittedName>
        <fullName evidence="1">Uncharacterized protein</fullName>
    </submittedName>
</protein>
<accession>A0AAJ4XEK6</accession>